<evidence type="ECO:0000259" key="2">
    <source>
        <dbReference type="Pfam" id="PF03732"/>
    </source>
</evidence>
<proteinExistence type="predicted"/>
<name>A0A9W6TCK1_9STRA</name>
<dbReference type="OrthoDB" id="124969at2759"/>
<feature type="compositionally biased region" description="Polar residues" evidence="1">
    <location>
        <begin position="51"/>
        <end position="63"/>
    </location>
</feature>
<gene>
    <name evidence="3" type="ORF">Plil01_000102100</name>
</gene>
<dbReference type="EMBL" id="BSXW01000032">
    <property type="protein sequence ID" value="GMF10182.1"/>
    <property type="molecule type" value="Genomic_DNA"/>
</dbReference>
<dbReference type="PANTHER" id="PTHR33223:SF6">
    <property type="entry name" value="CCHC-TYPE DOMAIN-CONTAINING PROTEIN"/>
    <property type="match status" value="1"/>
</dbReference>
<accession>A0A9W6TCK1</accession>
<dbReference type="AlphaFoldDB" id="A0A9W6TCK1"/>
<evidence type="ECO:0000313" key="3">
    <source>
        <dbReference type="EMBL" id="GMF10182.1"/>
    </source>
</evidence>
<organism evidence="3 4">
    <name type="scientific">Phytophthora lilii</name>
    <dbReference type="NCBI Taxonomy" id="2077276"/>
    <lineage>
        <taxon>Eukaryota</taxon>
        <taxon>Sar</taxon>
        <taxon>Stramenopiles</taxon>
        <taxon>Oomycota</taxon>
        <taxon>Peronosporomycetes</taxon>
        <taxon>Peronosporales</taxon>
        <taxon>Peronosporaceae</taxon>
        <taxon>Phytophthora</taxon>
    </lineage>
</organism>
<reference evidence="3" key="1">
    <citation type="submission" date="2023-04" db="EMBL/GenBank/DDBJ databases">
        <title>Phytophthora lilii NBRC 32176.</title>
        <authorList>
            <person name="Ichikawa N."/>
            <person name="Sato H."/>
            <person name="Tonouchi N."/>
        </authorList>
    </citation>
    <scope>NUCLEOTIDE SEQUENCE</scope>
    <source>
        <strain evidence="3">NBRC 32176</strain>
    </source>
</reference>
<protein>
    <submittedName>
        <fullName evidence="3">Unnamed protein product</fullName>
    </submittedName>
</protein>
<keyword evidence="4" id="KW-1185">Reference proteome</keyword>
<evidence type="ECO:0000313" key="4">
    <source>
        <dbReference type="Proteomes" id="UP001165083"/>
    </source>
</evidence>
<dbReference type="Proteomes" id="UP001165083">
    <property type="component" value="Unassembled WGS sequence"/>
</dbReference>
<dbReference type="InterPro" id="IPR005162">
    <property type="entry name" value="Retrotrans_gag_dom"/>
</dbReference>
<dbReference type="Pfam" id="PF03732">
    <property type="entry name" value="Retrotrans_gag"/>
    <property type="match status" value="1"/>
</dbReference>
<comment type="caution">
    <text evidence="3">The sequence shown here is derived from an EMBL/GenBank/DDBJ whole genome shotgun (WGS) entry which is preliminary data.</text>
</comment>
<sequence>MAFGTPDIGAGRQPVARDATEVEDPYKTPLPQTPRKFAVGEDEGEVAGVFSASTEASPLSASGESPERVSEASFEALRGSSFDNDLLIELEYDDSDLTERWKRQIHELSASEASGGPPRLEIAMHLPLGNIKPYYGRRNKSERSLQWLRTFVYKMKGIHTPPNEWCMAFELSLQDGALHWYRQLPRKTRRTWKLLSDAFIKYYCSTCTQSAKARYYSARREDKEHVCDYLNRLNGYGRNAGVQFDDGGRDAKEHVRHFLDTCGDRSLEQRLRYVRVMDIHDLEDLINEILLSEERSRANRETSYRSKGREDSRRRDDRKTEDSRGAYRRDRRD</sequence>
<feature type="region of interest" description="Disordered" evidence="1">
    <location>
        <begin position="1"/>
        <end position="72"/>
    </location>
</feature>
<evidence type="ECO:0000256" key="1">
    <source>
        <dbReference type="SAM" id="MobiDB-lite"/>
    </source>
</evidence>
<feature type="domain" description="Retrotransposon gag" evidence="2">
    <location>
        <begin position="169"/>
        <end position="246"/>
    </location>
</feature>
<feature type="region of interest" description="Disordered" evidence="1">
    <location>
        <begin position="296"/>
        <end position="333"/>
    </location>
</feature>
<dbReference type="PANTHER" id="PTHR33223">
    <property type="entry name" value="CCHC-TYPE DOMAIN-CONTAINING PROTEIN"/>
    <property type="match status" value="1"/>
</dbReference>